<feature type="region of interest" description="Disordered" evidence="1">
    <location>
        <begin position="65"/>
        <end position="93"/>
    </location>
</feature>
<dbReference type="EMBL" id="PQIB02000010">
    <property type="protein sequence ID" value="RLM94027.1"/>
    <property type="molecule type" value="Genomic_DNA"/>
</dbReference>
<protein>
    <submittedName>
        <fullName evidence="2">Uncharacterized protein</fullName>
    </submittedName>
</protein>
<comment type="caution">
    <text evidence="2">The sequence shown here is derived from an EMBL/GenBank/DDBJ whole genome shotgun (WGS) entry which is preliminary data.</text>
</comment>
<evidence type="ECO:0000313" key="2">
    <source>
        <dbReference type="EMBL" id="RLM94027.1"/>
    </source>
</evidence>
<accession>A0A3L6R6K3</accession>
<dbReference type="Proteomes" id="UP000275267">
    <property type="component" value="Unassembled WGS sequence"/>
</dbReference>
<name>A0A3L6R6K3_PANMI</name>
<evidence type="ECO:0000313" key="3">
    <source>
        <dbReference type="Proteomes" id="UP000275267"/>
    </source>
</evidence>
<reference evidence="3" key="1">
    <citation type="journal article" date="2019" name="Nat. Commun.">
        <title>The genome of broomcorn millet.</title>
        <authorList>
            <person name="Zou C."/>
            <person name="Miki D."/>
            <person name="Li D."/>
            <person name="Tang Q."/>
            <person name="Xiao L."/>
            <person name="Rajput S."/>
            <person name="Deng P."/>
            <person name="Jia W."/>
            <person name="Huang R."/>
            <person name="Zhang M."/>
            <person name="Sun Y."/>
            <person name="Hu J."/>
            <person name="Fu X."/>
            <person name="Schnable P.S."/>
            <person name="Li F."/>
            <person name="Zhang H."/>
            <person name="Feng B."/>
            <person name="Zhu X."/>
            <person name="Liu R."/>
            <person name="Schnable J.C."/>
            <person name="Zhu J.-K."/>
            <person name="Zhang H."/>
        </authorList>
    </citation>
    <scope>NUCLEOTIDE SEQUENCE [LARGE SCALE GENOMIC DNA]</scope>
</reference>
<gene>
    <name evidence="2" type="ORF">C2845_PM08G08480</name>
</gene>
<keyword evidence="3" id="KW-1185">Reference proteome</keyword>
<organism evidence="2 3">
    <name type="scientific">Panicum miliaceum</name>
    <name type="common">Proso millet</name>
    <name type="synonym">Broomcorn millet</name>
    <dbReference type="NCBI Taxonomy" id="4540"/>
    <lineage>
        <taxon>Eukaryota</taxon>
        <taxon>Viridiplantae</taxon>
        <taxon>Streptophyta</taxon>
        <taxon>Embryophyta</taxon>
        <taxon>Tracheophyta</taxon>
        <taxon>Spermatophyta</taxon>
        <taxon>Magnoliopsida</taxon>
        <taxon>Liliopsida</taxon>
        <taxon>Poales</taxon>
        <taxon>Poaceae</taxon>
        <taxon>PACMAD clade</taxon>
        <taxon>Panicoideae</taxon>
        <taxon>Panicodae</taxon>
        <taxon>Paniceae</taxon>
        <taxon>Panicinae</taxon>
        <taxon>Panicum</taxon>
        <taxon>Panicum sect. Panicum</taxon>
    </lineage>
</organism>
<proteinExistence type="predicted"/>
<dbReference type="AlphaFoldDB" id="A0A3L6R6K3"/>
<sequence>MKCRGDGEQKAPEYTSITMCGCCEWWYEGSPKRCLHHEDGVERTPPSLNRKIEKVFTQTLKIEGATMTPPGRKMMPKNITSAGTSIKPGRACA</sequence>
<evidence type="ECO:0000256" key="1">
    <source>
        <dbReference type="SAM" id="MobiDB-lite"/>
    </source>
</evidence>